<dbReference type="GO" id="GO:0016787">
    <property type="term" value="F:hydrolase activity"/>
    <property type="evidence" value="ECO:0007669"/>
    <property type="project" value="UniProtKB-KW"/>
</dbReference>
<dbReference type="Gene3D" id="3.40.50.300">
    <property type="entry name" value="P-loop containing nucleotide triphosphate hydrolases"/>
    <property type="match status" value="1"/>
</dbReference>
<keyword evidence="1" id="KW-0677">Repeat</keyword>
<evidence type="ECO:0000256" key="1">
    <source>
        <dbReference type="ARBA" id="ARBA00022737"/>
    </source>
</evidence>
<dbReference type="OrthoDB" id="443402at2759"/>
<proteinExistence type="predicted"/>
<name>A0A8H4KMV2_9HYPO</name>
<keyword evidence="3" id="KW-0378">Hydrolase</keyword>
<sequence>MDPLTAFSLATGIVTFVDFGSKLVSQYLEIRQSKNGRPAVLASLEVESQDLSAKATYARDKVTALQELYPGQSQSLTRLAEECTRAEKQLRSLVDSLTAKSGQGLKTISAQAVVSLKGLMKQGEIESLQTRLKNIREHVMMDVIMCISQNITESATTINTLGKGVETVQETLDDVKATIENLQPDFQNISRGRLSSIPETERITSGLWTTIAAAGQVTSQASSDVNAEEVQNHDICNRILEGLKFKDMMAREGQIEQPFPETFQWLLEDQHPESNQPLGFKKWLESTTNETPFWITGSPASGKSTLMKFICTNAEVQKHLSHWAGDRRLLTCNIYFWNPGSIRQKSQAGLLLTLLYQILQQRPYLCQLVARKRYTYFQLAGIDATNPPGWTIEELRDSITQSISKTDTTDCLALFIDGLDEYEGDLRDLIYFLKQLHSDYKIKLCVSSRLWNIFKDEFRVYPSLRMELLTRPDIEKYVHGRMGTSSAIQELRVLEPDSIEKLESGIIEKADGVFLWVVLVVEKLITTAQDNNDLHVIWKEFMALQPGLEELYVSIRRRMDKSLLEGASKMYQLLFCWNEVLDYSISATDFWVAINCHDPTESQDYPTNAKEKGIIPALERRLAGHTGGMLQLRATTPKSISTSVDFLHRTVFDWLQSIRSSVINDGPPEYDPSLILASTLVSRDEQIAAQHVFYFGRACNNSTQSRVHLLGIIGRMPQYELRNCMYDLAYDVIWDLPLPTLRAYVAVSPMGGGPA</sequence>
<reference evidence="3" key="1">
    <citation type="submission" date="2020-01" db="EMBL/GenBank/DDBJ databases">
        <title>Identification and distribution of gene clusters putatively required for synthesis of sphingolipid metabolism inhibitors in phylogenetically diverse species of the filamentous fungus Fusarium.</title>
        <authorList>
            <person name="Kim H.-S."/>
            <person name="Busman M."/>
            <person name="Brown D.W."/>
            <person name="Divon H."/>
            <person name="Uhlig S."/>
            <person name="Proctor R.H."/>
        </authorList>
    </citation>
    <scope>NUCLEOTIDE SEQUENCE</scope>
    <source>
        <strain evidence="3">NRRL 53441</strain>
    </source>
</reference>
<evidence type="ECO:0000313" key="4">
    <source>
        <dbReference type="Proteomes" id="UP000605986"/>
    </source>
</evidence>
<dbReference type="InterPro" id="IPR056884">
    <property type="entry name" value="NPHP3-like_N"/>
</dbReference>
<feature type="domain" description="Nephrocystin 3-like N-terminal" evidence="2">
    <location>
        <begin position="262"/>
        <end position="449"/>
    </location>
</feature>
<evidence type="ECO:0000259" key="2">
    <source>
        <dbReference type="Pfam" id="PF24883"/>
    </source>
</evidence>
<dbReference type="PANTHER" id="PTHR10039">
    <property type="entry name" value="AMELOGENIN"/>
    <property type="match status" value="1"/>
</dbReference>
<evidence type="ECO:0000313" key="3">
    <source>
        <dbReference type="EMBL" id="KAF4452083.1"/>
    </source>
</evidence>
<organism evidence="3 4">
    <name type="scientific">Fusarium austroafricanum</name>
    <dbReference type="NCBI Taxonomy" id="2364996"/>
    <lineage>
        <taxon>Eukaryota</taxon>
        <taxon>Fungi</taxon>
        <taxon>Dikarya</taxon>
        <taxon>Ascomycota</taxon>
        <taxon>Pezizomycotina</taxon>
        <taxon>Sordariomycetes</taxon>
        <taxon>Hypocreomycetidae</taxon>
        <taxon>Hypocreales</taxon>
        <taxon>Nectriaceae</taxon>
        <taxon>Fusarium</taxon>
        <taxon>Fusarium concolor species complex</taxon>
    </lineage>
</organism>
<comment type="caution">
    <text evidence="3">The sequence shown here is derived from an EMBL/GenBank/DDBJ whole genome shotgun (WGS) entry which is preliminary data.</text>
</comment>
<accession>A0A8H4KMV2</accession>
<dbReference type="EMBL" id="JAADJG010000200">
    <property type="protein sequence ID" value="KAF4452083.1"/>
    <property type="molecule type" value="Genomic_DNA"/>
</dbReference>
<dbReference type="InterPro" id="IPR027417">
    <property type="entry name" value="P-loop_NTPase"/>
</dbReference>
<gene>
    <name evidence="3" type="ORF">F53441_5015</name>
</gene>
<dbReference type="PANTHER" id="PTHR10039:SF5">
    <property type="entry name" value="NACHT DOMAIN-CONTAINING PROTEIN"/>
    <property type="match status" value="1"/>
</dbReference>
<protein>
    <submittedName>
        <fullName evidence="3">P-loop containing nucleoside triphosphate hydrolase</fullName>
    </submittedName>
</protein>
<dbReference type="Proteomes" id="UP000605986">
    <property type="component" value="Unassembled WGS sequence"/>
</dbReference>
<dbReference type="Pfam" id="PF24883">
    <property type="entry name" value="NPHP3_N"/>
    <property type="match status" value="1"/>
</dbReference>
<keyword evidence="4" id="KW-1185">Reference proteome</keyword>
<dbReference type="AlphaFoldDB" id="A0A8H4KMV2"/>
<dbReference type="SUPFAM" id="SSF52540">
    <property type="entry name" value="P-loop containing nucleoside triphosphate hydrolases"/>
    <property type="match status" value="1"/>
</dbReference>